<evidence type="ECO:0000313" key="2">
    <source>
        <dbReference type="EMBL" id="EGO22332.1"/>
    </source>
</evidence>
<feature type="region of interest" description="Disordered" evidence="1">
    <location>
        <begin position="91"/>
        <end position="113"/>
    </location>
</feature>
<organism>
    <name type="scientific">Serpula lacrymans var. lacrymans (strain S7.9)</name>
    <name type="common">Dry rot fungus</name>
    <dbReference type="NCBI Taxonomy" id="578457"/>
    <lineage>
        <taxon>Eukaryota</taxon>
        <taxon>Fungi</taxon>
        <taxon>Dikarya</taxon>
        <taxon>Basidiomycota</taxon>
        <taxon>Agaricomycotina</taxon>
        <taxon>Agaricomycetes</taxon>
        <taxon>Agaricomycetidae</taxon>
        <taxon>Boletales</taxon>
        <taxon>Coniophorineae</taxon>
        <taxon>Serpulaceae</taxon>
        <taxon>Serpula</taxon>
    </lineage>
</organism>
<dbReference type="RefSeq" id="XP_007320870.1">
    <property type="nucleotide sequence ID" value="XM_007320808.1"/>
</dbReference>
<dbReference type="EMBL" id="GL945437">
    <property type="protein sequence ID" value="EGO22332.1"/>
    <property type="molecule type" value="Genomic_DNA"/>
</dbReference>
<dbReference type="GeneID" id="18812854"/>
<gene>
    <name evidence="2" type="ORF">SERLADRAFT_409869</name>
</gene>
<dbReference type="KEGG" id="sla:SERLADRAFT_409869"/>
<dbReference type="AlphaFoldDB" id="F8P484"/>
<name>F8P484_SERL9</name>
<dbReference type="HOGENOM" id="CLU_1176018_0_0_1"/>
<feature type="region of interest" description="Disordered" evidence="1">
    <location>
        <begin position="211"/>
        <end position="248"/>
    </location>
</feature>
<sequence length="248" mass="27472">MRKHLALANGMQVVVIQGVPPMGDSEHLAGLRVKVKNSIVSVNYRGLDRMPPDSSSSTPTRSIFTIIQDPHPSFDPTPKLAALQRKAVTSQFNIPGEGESRAEESSGGSGSREDAVQASLLCLHVQGARVPFWQRGMTGVRMHKLQGGQPLIKGKRRAPAELEALEVVECPIKKKKTVAPAAEKSEEVWLAQVVREKELTELRECFKETKDFDVHGKDDEEEREKEEEEEEIEMGALEELELEGQAVQ</sequence>
<evidence type="ECO:0000256" key="1">
    <source>
        <dbReference type="SAM" id="MobiDB-lite"/>
    </source>
</evidence>
<proteinExistence type="predicted"/>
<feature type="compositionally biased region" description="Acidic residues" evidence="1">
    <location>
        <begin position="219"/>
        <end position="242"/>
    </location>
</feature>
<dbReference type="Proteomes" id="UP000008064">
    <property type="component" value="Unassembled WGS sequence"/>
</dbReference>
<protein>
    <submittedName>
        <fullName evidence="2">Uncharacterized protein</fullName>
    </submittedName>
</protein>
<reference evidence="2" key="1">
    <citation type="submission" date="2011-04" db="EMBL/GenBank/DDBJ databases">
        <title>Evolution of plant cell wall degrading machinery underlies the functional diversity of forest fungi.</title>
        <authorList>
            <consortium name="US DOE Joint Genome Institute (JGI-PGF)"/>
            <person name="Eastwood D.C."/>
            <person name="Floudas D."/>
            <person name="Binder M."/>
            <person name="Majcherczyk A."/>
            <person name="Schneider P."/>
            <person name="Aerts A."/>
            <person name="Asiegbu F.O."/>
            <person name="Baker S.E."/>
            <person name="Barry K."/>
            <person name="Bendiksby M."/>
            <person name="Blumentritt M."/>
            <person name="Coutinho P.M."/>
            <person name="Cullen D."/>
            <person name="Cullen D."/>
            <person name="Gathman A."/>
            <person name="Goodell B."/>
            <person name="Henrissat B."/>
            <person name="Ihrmark K."/>
            <person name="Kauserud H."/>
            <person name="Kohler A."/>
            <person name="LaButti K."/>
            <person name="Lapidus A."/>
            <person name="Lavin J.L."/>
            <person name="Lee Y.-H."/>
            <person name="Lindquist E."/>
            <person name="Lilly W."/>
            <person name="Lucas S."/>
            <person name="Morin E."/>
            <person name="Murat C."/>
            <person name="Oguiza J.A."/>
            <person name="Park J."/>
            <person name="Pisabarro A.G."/>
            <person name="Riley R."/>
            <person name="Rosling A."/>
            <person name="Salamov A."/>
            <person name="Schmidt O."/>
            <person name="Schmutz J."/>
            <person name="Skrede I."/>
            <person name="Stenlid J."/>
            <person name="Wiebenga A."/>
            <person name="Xie X."/>
            <person name="Kues U."/>
            <person name="Hibbett D.S."/>
            <person name="Hoffmeister D."/>
            <person name="Hogberg N."/>
            <person name="Martin F."/>
            <person name="Grigoriev I.V."/>
            <person name="Watkinson S.C."/>
        </authorList>
    </citation>
    <scope>NUCLEOTIDE SEQUENCE</scope>
    <source>
        <strain evidence="2">S7.9</strain>
    </source>
</reference>
<accession>F8P484</accession>